<dbReference type="EMBL" id="MN961671">
    <property type="protein sequence ID" value="QIZ23325.1"/>
    <property type="molecule type" value="Genomic_DNA"/>
</dbReference>
<sequence length="116" mass="12359">MIKLAADSSPVAKFIRHRRLVADMRLPGVVAAEFQGWVGSCSVRYRLGGAEHADVISSVDEALLVAGMLSAPLAGADSVRVEPATSGQADFRTALEWGRARLGEVGLAKLLAWWSL</sequence>
<keyword evidence="1" id="KW-0614">Plasmid</keyword>
<accession>A0A6H1QB64</accession>
<dbReference type="RefSeq" id="WP_033955313.1">
    <property type="nucleotide sequence ID" value="NZ_CP115238.1"/>
</dbReference>
<name>A0A6H1QB64_PSEAI</name>
<proteinExistence type="predicted"/>
<evidence type="ECO:0000313" key="1">
    <source>
        <dbReference type="EMBL" id="QIZ23325.1"/>
    </source>
</evidence>
<organism evidence="1">
    <name type="scientific">Pseudomonas aeruginosa</name>
    <dbReference type="NCBI Taxonomy" id="287"/>
    <lineage>
        <taxon>Bacteria</taxon>
        <taxon>Pseudomonadati</taxon>
        <taxon>Pseudomonadota</taxon>
        <taxon>Gammaproteobacteria</taxon>
        <taxon>Pseudomonadales</taxon>
        <taxon>Pseudomonadaceae</taxon>
        <taxon>Pseudomonas</taxon>
    </lineage>
</organism>
<reference evidence="1" key="1">
    <citation type="submission" date="2020-01" db="EMBL/GenBank/DDBJ databases">
        <authorList>
            <person name="Zhou D."/>
        </authorList>
    </citation>
    <scope>NUCLEOTIDE SEQUENCE</scope>
    <source>
        <strain evidence="1">201330</strain>
        <plasmid evidence="1">p201330-IMP</plasmid>
    </source>
</reference>
<dbReference type="AlphaFoldDB" id="A0A6H1QB64"/>
<geneLocation type="plasmid" evidence="1">
    <name>p201330-IMP</name>
</geneLocation>
<protein>
    <submittedName>
        <fullName evidence="1">Uncharacterized protein</fullName>
    </submittedName>
</protein>